<name>A0A0B4XA47_9HYPH</name>
<evidence type="ECO:0000313" key="3">
    <source>
        <dbReference type="EMBL" id="AJD43615.1"/>
    </source>
</evidence>
<keyword evidence="3" id="KW-0614">Plasmid</keyword>
<comment type="similarity">
    <text evidence="1 2">Belongs to the HupG/HyaE family.</text>
</comment>
<dbReference type="AlphaFoldDB" id="A0A0B4XA47"/>
<evidence type="ECO:0000313" key="4">
    <source>
        <dbReference type="Proteomes" id="UP000031368"/>
    </source>
</evidence>
<dbReference type="Gene3D" id="3.40.30.10">
    <property type="entry name" value="Glutaredoxin"/>
    <property type="match status" value="1"/>
</dbReference>
<dbReference type="Proteomes" id="UP000031368">
    <property type="component" value="Plasmid pRgalR602b"/>
</dbReference>
<dbReference type="PIRSF" id="PIRSF038934">
    <property type="entry name" value="HyaE_HupG"/>
    <property type="match status" value="1"/>
</dbReference>
<dbReference type="CDD" id="cd02965">
    <property type="entry name" value="HyaE"/>
    <property type="match status" value="1"/>
</dbReference>
<dbReference type="RefSeq" id="WP_040114134.1">
    <property type="nucleotide sequence ID" value="NZ_CP006879.1"/>
</dbReference>
<keyword evidence="4" id="KW-1185">Reference proteome</keyword>
<proteinExistence type="inferred from homology"/>
<dbReference type="HOGENOM" id="CLU_144855_0_0_5"/>
<dbReference type="SUPFAM" id="SSF52833">
    <property type="entry name" value="Thioredoxin-like"/>
    <property type="match status" value="1"/>
</dbReference>
<dbReference type="Pfam" id="PF07449">
    <property type="entry name" value="HyaE"/>
    <property type="match status" value="1"/>
</dbReference>
<evidence type="ECO:0000256" key="1">
    <source>
        <dbReference type="ARBA" id="ARBA00009004"/>
    </source>
</evidence>
<accession>A0A0B4XA47</accession>
<gene>
    <name evidence="3" type="primary">hupG</name>
    <name evidence="3" type="ORF">RGR602_PB00075</name>
</gene>
<dbReference type="EMBL" id="CP006879">
    <property type="protein sequence ID" value="AJD43615.1"/>
    <property type="molecule type" value="Genomic_DNA"/>
</dbReference>
<sequence>MPSYLVRAWSERMQLPVVDEASIDTFLAPAAGEAEHSILFFTGDPAQRPEADDVAVVLPELLQAFQGRLRGAIVLRAAEDKLKPRFNVVVMPSLVVTRGAQPLGVIGNIRDWSEYVEKIGNWLSPDAPVMVASGGPKVEITHAGKEIVR</sequence>
<geneLocation type="plasmid" evidence="3 4">
    <name>pRgalR602b</name>
</geneLocation>
<protein>
    <recommendedName>
        <fullName evidence="2">Hydrogenase expression/formation protein</fullName>
    </recommendedName>
</protein>
<dbReference type="KEGG" id="rga:RGR602_PB00075"/>
<evidence type="ECO:0000256" key="2">
    <source>
        <dbReference type="PIRNR" id="PIRNR038934"/>
    </source>
</evidence>
<dbReference type="InterPro" id="IPR036249">
    <property type="entry name" value="Thioredoxin-like_sf"/>
</dbReference>
<organism evidence="3 4">
    <name type="scientific">Rhizobium gallicum bv. gallicum R602sp</name>
    <dbReference type="NCBI Taxonomy" id="1041138"/>
    <lineage>
        <taxon>Bacteria</taxon>
        <taxon>Pseudomonadati</taxon>
        <taxon>Pseudomonadota</taxon>
        <taxon>Alphaproteobacteria</taxon>
        <taxon>Hyphomicrobiales</taxon>
        <taxon>Rhizobiaceae</taxon>
        <taxon>Rhizobium/Agrobacterium group</taxon>
        <taxon>Rhizobium</taxon>
    </lineage>
</organism>
<reference evidence="3 4" key="1">
    <citation type="submission" date="2013-11" db="EMBL/GenBank/DDBJ databases">
        <title>Complete genome sequence of Rhizobium gallicum bv. gallicum R602.</title>
        <authorList>
            <person name="Bustos P."/>
            <person name="Santamaria R.I."/>
            <person name="Lozano L."/>
            <person name="Acosta J.L."/>
            <person name="Ormeno-Orrillo E."/>
            <person name="Rogel M.A."/>
            <person name="Romero D."/>
            <person name="Cevallos M.A."/>
            <person name="Martinez-Romero E."/>
            <person name="Gonzalez V."/>
        </authorList>
    </citation>
    <scope>NUCLEOTIDE SEQUENCE [LARGE SCALE GENOMIC DNA]</scope>
    <source>
        <strain evidence="3 4">R602</strain>
        <plasmid evidence="3 4">pRgalR602b</plasmid>
    </source>
</reference>
<dbReference type="InterPro" id="IPR010893">
    <property type="entry name" value="NiFe-hyd_mat_HyaE"/>
</dbReference>